<feature type="compositionally biased region" description="Acidic residues" evidence="1">
    <location>
        <begin position="424"/>
        <end position="443"/>
    </location>
</feature>
<proteinExistence type="predicted"/>
<evidence type="ECO:0000313" key="2">
    <source>
        <dbReference type="EMBL" id="KAA8915818.1"/>
    </source>
</evidence>
<dbReference type="VEuPathDB" id="FungiDB:TRICI_002028"/>
<reference evidence="2" key="1">
    <citation type="journal article" date="2019" name="G3 (Bethesda)">
        <title>Genome Assemblies of Two Rare Opportunistic Yeast Pathogens: Diutina rugosa (syn. Candida rugosa) and Trichomonascus ciferrii (syn. Candida ciferrii).</title>
        <authorList>
            <person name="Mixao V."/>
            <person name="Saus E."/>
            <person name="Hansen A.P."/>
            <person name="Lass-Florl C."/>
            <person name="Gabaldon T."/>
        </authorList>
    </citation>
    <scope>NUCLEOTIDE SEQUENCE</scope>
    <source>
        <strain evidence="2">CBS 4856</strain>
    </source>
</reference>
<feature type="compositionally biased region" description="Acidic residues" evidence="1">
    <location>
        <begin position="477"/>
        <end position="518"/>
    </location>
</feature>
<feature type="compositionally biased region" description="Acidic residues" evidence="1">
    <location>
        <begin position="190"/>
        <end position="199"/>
    </location>
</feature>
<evidence type="ECO:0000256" key="1">
    <source>
        <dbReference type="SAM" id="MobiDB-lite"/>
    </source>
</evidence>
<feature type="compositionally biased region" description="Basic and acidic residues" evidence="1">
    <location>
        <begin position="383"/>
        <end position="393"/>
    </location>
</feature>
<evidence type="ECO:0000313" key="3">
    <source>
        <dbReference type="Proteomes" id="UP000761534"/>
    </source>
</evidence>
<feature type="region of interest" description="Disordered" evidence="1">
    <location>
        <begin position="785"/>
        <end position="828"/>
    </location>
</feature>
<feature type="compositionally biased region" description="Polar residues" evidence="1">
    <location>
        <begin position="649"/>
        <end position="661"/>
    </location>
</feature>
<feature type="compositionally biased region" description="Low complexity" evidence="1">
    <location>
        <begin position="757"/>
        <end position="769"/>
    </location>
</feature>
<dbReference type="Proteomes" id="UP000761534">
    <property type="component" value="Unassembled WGS sequence"/>
</dbReference>
<dbReference type="AlphaFoldDB" id="A0A642V7L6"/>
<comment type="caution">
    <text evidence="2">The sequence shown here is derived from an EMBL/GenBank/DDBJ whole genome shotgun (WGS) entry which is preliminary data.</text>
</comment>
<feature type="compositionally biased region" description="Low complexity" evidence="1">
    <location>
        <begin position="447"/>
        <end position="456"/>
    </location>
</feature>
<feature type="compositionally biased region" description="Basic and acidic residues" evidence="1">
    <location>
        <begin position="591"/>
        <end position="600"/>
    </location>
</feature>
<feature type="compositionally biased region" description="Low complexity" evidence="1">
    <location>
        <begin position="786"/>
        <end position="807"/>
    </location>
</feature>
<keyword evidence="3" id="KW-1185">Reference proteome</keyword>
<feature type="compositionally biased region" description="Basic and acidic residues" evidence="1">
    <location>
        <begin position="461"/>
        <end position="472"/>
    </location>
</feature>
<feature type="compositionally biased region" description="Acidic residues" evidence="1">
    <location>
        <begin position="601"/>
        <end position="638"/>
    </location>
</feature>
<feature type="region of interest" description="Disordered" evidence="1">
    <location>
        <begin position="246"/>
        <end position="285"/>
    </location>
</feature>
<feature type="compositionally biased region" description="Acidic residues" evidence="1">
    <location>
        <begin position="527"/>
        <end position="541"/>
    </location>
</feature>
<gene>
    <name evidence="2" type="ORF">TRICI_002028</name>
</gene>
<feature type="region of interest" description="Disordered" evidence="1">
    <location>
        <begin position="735"/>
        <end position="772"/>
    </location>
</feature>
<feature type="compositionally biased region" description="Low complexity" evidence="1">
    <location>
        <begin position="246"/>
        <end position="256"/>
    </location>
</feature>
<feature type="region of interest" description="Disordered" evidence="1">
    <location>
        <begin position="352"/>
        <end position="661"/>
    </location>
</feature>
<feature type="region of interest" description="Disordered" evidence="1">
    <location>
        <begin position="169"/>
        <end position="229"/>
    </location>
</feature>
<name>A0A642V7L6_9ASCO</name>
<feature type="compositionally biased region" description="Polar residues" evidence="1">
    <location>
        <begin position="257"/>
        <end position="272"/>
    </location>
</feature>
<feature type="compositionally biased region" description="Acidic residues" evidence="1">
    <location>
        <begin position="551"/>
        <end position="590"/>
    </location>
</feature>
<dbReference type="EMBL" id="SWFS01000138">
    <property type="protein sequence ID" value="KAA8915818.1"/>
    <property type="molecule type" value="Genomic_DNA"/>
</dbReference>
<protein>
    <submittedName>
        <fullName evidence="2">Uncharacterized protein</fullName>
    </submittedName>
</protein>
<organism evidence="2 3">
    <name type="scientific">Trichomonascus ciferrii</name>
    <dbReference type="NCBI Taxonomy" id="44093"/>
    <lineage>
        <taxon>Eukaryota</taxon>
        <taxon>Fungi</taxon>
        <taxon>Dikarya</taxon>
        <taxon>Ascomycota</taxon>
        <taxon>Saccharomycotina</taxon>
        <taxon>Dipodascomycetes</taxon>
        <taxon>Dipodascales</taxon>
        <taxon>Trichomonascaceae</taxon>
        <taxon>Trichomonascus</taxon>
        <taxon>Trichomonascus ciferrii complex</taxon>
    </lineage>
</organism>
<feature type="compositionally biased region" description="Polar residues" evidence="1">
    <location>
        <begin position="169"/>
        <end position="189"/>
    </location>
</feature>
<sequence length="873" mass="96509">MRRNCYVIGATVGMANMRGVLAMLPPLAPYLEKMPPCVVTSAQSADKFLNCVMDIEESYQGCDNDPERCICDSLYTIQSRCLDGCSYDAAQSEQLVAQVADVCQQAAVDIGVLNNDKNQPSSTVVYPRQLDFADDPPARAPVPTIATRSLMTRVVSHEDIIKTATKLSVSPATTGANATGIRSVSLPSETTDDDYDDCIPETATRMPEPTSSSEPYDSCTEEEEVQTSAVPIGSTKKMLEVSATTTTATPYTPSLTGNPSAPTLPNTRSTGTAAAGNSPIPAVPSPTLASDMPLHTEPGDGGKKTVSANPSPQYPLNNGTKVNSSSVAVPHLVATVLEPTVTSTVASIQTDAPFPFPPAPGNEEKWVNPGSGDTVNFIDDSIEEKLRESERAPMKYPLDDNTDYMDRVQIPEQENGGPEYHEYDNDDDDDDDDDDDEEEDDNSLDIPFDGSFPSDGFDGDGEYRSPLDRDWDSSANGEEDDEAADIEEYGEEDEESTDVEEYGEEEDDDDGRDSEEEGLERAQMYDERDEDDKYDPDCNEEEKERKRLEEQEGDEGYEEEYDDQEEEGADYYDQEEEDDEESEYDPDCNDEEKARKRLEEERGDQDDYNEGEDYDEEYDYEEEYEENSEEDDEEEDDCGDKYDYMDEYPTTTEQQWTAPSKSIHLHTTSTVPKNVLIPQPSPTSAAKSTAMTFSTDTHPTPDHTETFIFPSAQSSSTEYTPYTSELSQFHTTTNPSIQTFDRTHSSEDTTSPSELLSSTQPQQPTSSSSERFLKTTKNMFIIVSESPTPTQPQSTTITPSPRSTSMTLPRQPLPEHQKPRHSNMKGAKTAPVVEVKPTTVTRTVTKNNSATSPSAKNYLIATTTMIMAVMLLL</sequence>
<accession>A0A642V7L6</accession>